<reference evidence="2" key="1">
    <citation type="submission" date="2023-01" db="EMBL/GenBank/DDBJ databases">
        <title>Metagenome sequencing of chrysophaentin producing Chrysophaeum taylorii.</title>
        <authorList>
            <person name="Davison J."/>
            <person name="Bewley C."/>
        </authorList>
    </citation>
    <scope>NUCLEOTIDE SEQUENCE</scope>
    <source>
        <strain evidence="2">NIES-1699</strain>
    </source>
</reference>
<dbReference type="InterPro" id="IPR007021">
    <property type="entry name" value="DUF659"/>
</dbReference>
<dbReference type="Proteomes" id="UP001230188">
    <property type="component" value="Unassembled WGS sequence"/>
</dbReference>
<evidence type="ECO:0000313" key="3">
    <source>
        <dbReference type="Proteomes" id="UP001230188"/>
    </source>
</evidence>
<dbReference type="EMBL" id="JAQMWT010000094">
    <property type="protein sequence ID" value="KAJ8610757.1"/>
    <property type="molecule type" value="Genomic_DNA"/>
</dbReference>
<protein>
    <recommendedName>
        <fullName evidence="1">DUF659 domain-containing protein</fullName>
    </recommendedName>
</protein>
<proteinExistence type="predicted"/>
<evidence type="ECO:0000259" key="1">
    <source>
        <dbReference type="Pfam" id="PF04937"/>
    </source>
</evidence>
<keyword evidence="3" id="KW-1185">Reference proteome</keyword>
<sequence>MIKPLNAPYVNHLPKSEAFRRTWTPRLFEETVQNINKMWFATGNFARTLGFDGFKTETGTHVIIVTECSGEKTAFKACVDPGEHREDAPFYNNLIISQLVSGAGEKPVEEVYAGVVADNVRYNRSAFALVVVAFPELFFIGCVAHCVDLMMEDLAIIPEIKVIIDTCVRISNASNAATA</sequence>
<comment type="caution">
    <text evidence="2">The sequence shown here is derived from an EMBL/GenBank/DDBJ whole genome shotgun (WGS) entry which is preliminary data.</text>
</comment>
<feature type="domain" description="DUF659" evidence="1">
    <location>
        <begin position="29"/>
        <end position="167"/>
    </location>
</feature>
<dbReference type="AlphaFoldDB" id="A0AAD7UKT1"/>
<gene>
    <name evidence="2" type="ORF">CTAYLR_010575</name>
</gene>
<dbReference type="Pfam" id="PF04937">
    <property type="entry name" value="DUF659"/>
    <property type="match status" value="1"/>
</dbReference>
<evidence type="ECO:0000313" key="2">
    <source>
        <dbReference type="EMBL" id="KAJ8610757.1"/>
    </source>
</evidence>
<name>A0AAD7UKT1_9STRA</name>
<organism evidence="2 3">
    <name type="scientific">Chrysophaeum taylorii</name>
    <dbReference type="NCBI Taxonomy" id="2483200"/>
    <lineage>
        <taxon>Eukaryota</taxon>
        <taxon>Sar</taxon>
        <taxon>Stramenopiles</taxon>
        <taxon>Ochrophyta</taxon>
        <taxon>Pelagophyceae</taxon>
        <taxon>Pelagomonadales</taxon>
        <taxon>Pelagomonadaceae</taxon>
        <taxon>Chrysophaeum</taxon>
    </lineage>
</organism>
<accession>A0AAD7UKT1</accession>